<protein>
    <submittedName>
        <fullName evidence="1">Transport and golgi organization 2 homolog</fullName>
    </submittedName>
</protein>
<dbReference type="Proteomes" id="UP000694540">
    <property type="component" value="Unplaced"/>
</dbReference>
<sequence>MCIIFFKFDPHPVSKNAYRLILAANRDESYHRPSKAADFWGSNNEILSGLDMEEGKEGGTWLGISTRGKLAALTNYLQPQLNPGARGRGTYGLSNALLDTPWRKLCFGKQLFLEAVGRGQALPKDALVAELLDVLNNEEAQLPDPAIEDQGREYVQPILSKYAAVCVRCANYGTRTNTVILVDADGHVTFTERSMLGTDPSRWETATHEFRLQS</sequence>
<dbReference type="Ensembl" id="ENSCWAT00000014413.1">
    <property type="protein sequence ID" value="ENSCWAP00000013266.1"/>
    <property type="gene ID" value="ENSCWAG00000010139.1"/>
</dbReference>
<dbReference type="InterPro" id="IPR008551">
    <property type="entry name" value="TANGO2"/>
</dbReference>
<evidence type="ECO:0000313" key="2">
    <source>
        <dbReference type="Proteomes" id="UP000694540"/>
    </source>
</evidence>
<dbReference type="AlphaFoldDB" id="A0A8C3WAC2"/>
<organism evidence="1 2">
    <name type="scientific">Catagonus wagneri</name>
    <name type="common">Chacoan peccary</name>
    <dbReference type="NCBI Taxonomy" id="51154"/>
    <lineage>
        <taxon>Eukaryota</taxon>
        <taxon>Metazoa</taxon>
        <taxon>Chordata</taxon>
        <taxon>Craniata</taxon>
        <taxon>Vertebrata</taxon>
        <taxon>Euteleostomi</taxon>
        <taxon>Mammalia</taxon>
        <taxon>Eutheria</taxon>
        <taxon>Laurasiatheria</taxon>
        <taxon>Artiodactyla</taxon>
        <taxon>Suina</taxon>
        <taxon>Tayassuidae</taxon>
        <taxon>Catagonus</taxon>
    </lineage>
</organism>
<dbReference type="PANTHER" id="PTHR17985">
    <property type="entry name" value="SER/THR-RICH PROTEIN T10 IN DGCR REGION"/>
    <property type="match status" value="1"/>
</dbReference>
<gene>
    <name evidence="1" type="primary">TANGO2</name>
</gene>
<dbReference type="GO" id="GO:0005794">
    <property type="term" value="C:Golgi apparatus"/>
    <property type="evidence" value="ECO:0007669"/>
    <property type="project" value="TreeGrafter"/>
</dbReference>
<name>A0A8C3WAC2_9CETA</name>
<keyword evidence="2" id="KW-1185">Reference proteome</keyword>
<accession>A0A8C3WAC2</accession>
<evidence type="ECO:0000313" key="1">
    <source>
        <dbReference type="Ensembl" id="ENSCWAP00000013266.1"/>
    </source>
</evidence>
<reference evidence="1" key="1">
    <citation type="submission" date="2025-08" db="UniProtKB">
        <authorList>
            <consortium name="Ensembl"/>
        </authorList>
    </citation>
    <scope>IDENTIFICATION</scope>
</reference>
<dbReference type="GO" id="GO:0009306">
    <property type="term" value="P:protein secretion"/>
    <property type="evidence" value="ECO:0007669"/>
    <property type="project" value="TreeGrafter"/>
</dbReference>
<dbReference type="Pfam" id="PF05742">
    <property type="entry name" value="TANGO2"/>
    <property type="match status" value="1"/>
</dbReference>
<dbReference type="GO" id="GO:0007030">
    <property type="term" value="P:Golgi organization"/>
    <property type="evidence" value="ECO:0007669"/>
    <property type="project" value="TreeGrafter"/>
</dbReference>
<dbReference type="PANTHER" id="PTHR17985:SF8">
    <property type="entry name" value="TRANSPORT AND GOLGI ORGANIZATION PROTEIN 2 HOMOLOG"/>
    <property type="match status" value="1"/>
</dbReference>
<dbReference type="GeneTree" id="ENSGT00390000012733"/>
<proteinExistence type="predicted"/>
<reference evidence="1" key="2">
    <citation type="submission" date="2025-09" db="UniProtKB">
        <authorList>
            <consortium name="Ensembl"/>
        </authorList>
    </citation>
    <scope>IDENTIFICATION</scope>
</reference>